<dbReference type="EMBL" id="UINC01012618">
    <property type="protein sequence ID" value="SVA55002.1"/>
    <property type="molecule type" value="Genomic_DNA"/>
</dbReference>
<proteinExistence type="predicted"/>
<accession>A0A381WRK0</accession>
<dbReference type="AlphaFoldDB" id="A0A381WRK0"/>
<protein>
    <submittedName>
        <fullName evidence="1">Uncharacterized protein</fullName>
    </submittedName>
</protein>
<organism evidence="1">
    <name type="scientific">marine metagenome</name>
    <dbReference type="NCBI Taxonomy" id="408172"/>
    <lineage>
        <taxon>unclassified sequences</taxon>
        <taxon>metagenomes</taxon>
        <taxon>ecological metagenomes</taxon>
    </lineage>
</organism>
<evidence type="ECO:0000313" key="1">
    <source>
        <dbReference type="EMBL" id="SVA55002.1"/>
    </source>
</evidence>
<gene>
    <name evidence="1" type="ORF">METZ01_LOCUS107856</name>
</gene>
<reference evidence="1" key="1">
    <citation type="submission" date="2018-05" db="EMBL/GenBank/DDBJ databases">
        <authorList>
            <person name="Lanie J.A."/>
            <person name="Ng W.-L."/>
            <person name="Kazmierczak K.M."/>
            <person name="Andrzejewski T.M."/>
            <person name="Davidsen T.M."/>
            <person name="Wayne K.J."/>
            <person name="Tettelin H."/>
            <person name="Glass J.I."/>
            <person name="Rusch D."/>
            <person name="Podicherti R."/>
            <person name="Tsui H.-C.T."/>
            <person name="Winkler M.E."/>
        </authorList>
    </citation>
    <scope>NUCLEOTIDE SEQUENCE</scope>
</reference>
<sequence>MATNRMRQIHPGEVLLEEFLNHLKMSADNLYVK</sequence>
<name>A0A381WRK0_9ZZZZ</name>